<reference evidence="4 5" key="1">
    <citation type="journal article" date="2014" name="BMC Genomics">
        <title>Genome sequencing of four Aureobasidium pullulans varieties: biotechnological potential, stress tolerance, and description of new species.</title>
        <authorList>
            <person name="Gostin Ar C."/>
            <person name="Ohm R.A."/>
            <person name="Kogej T."/>
            <person name="Sonjak S."/>
            <person name="Turk M."/>
            <person name="Zajc J."/>
            <person name="Zalar P."/>
            <person name="Grube M."/>
            <person name="Sun H."/>
            <person name="Han J."/>
            <person name="Sharma A."/>
            <person name="Chiniquy J."/>
            <person name="Ngan C.Y."/>
            <person name="Lipzen A."/>
            <person name="Barry K."/>
            <person name="Grigoriev I.V."/>
            <person name="Gunde-Cimerman N."/>
        </authorList>
    </citation>
    <scope>NUCLEOTIDE SEQUENCE [LARGE SCALE GENOMIC DNA]</scope>
    <source>
        <strain evidence="4 5">EXF-2481</strain>
    </source>
</reference>
<dbReference type="Pfam" id="PF00350">
    <property type="entry name" value="Dynamin_N"/>
    <property type="match status" value="1"/>
</dbReference>
<dbReference type="Gene3D" id="3.40.50.300">
    <property type="entry name" value="P-loop containing nucleotide triphosphate hydrolases"/>
    <property type="match status" value="2"/>
</dbReference>
<sequence length="884" mass="100179">MSSPCSAVVLRKRKRELDSPFQYQPYAKRYLDAASDDSDDHDLGQDDNYELDKEPERGDILYSENQEAYPDHAAYHFQIAGIVRRIEILLGQINGQLGRGVLKNEKVEKLRSTVSELSAFPDPPKLVIALLGEAGAGKSSLINSLLDTPHLAKEGNAGRSCTCVVTEFRQPFAGQNKKFAAHIELLDDTSIAALLREHIDDFLVYHFEKDDSWTKNQEELYCAKAKTAEDTFSDLFHTSTDFKSLEAMKAYIGHGRMNGSVDVIVEELLNRSHRLINDEMPRHLSNLFEADTAHQLGRRTEPFLFSRSTWNSRGTLWPLVHKVSVGVSGPRLLQHIILADLPGISDTNLVRARISSKHLSMCDHLWIVTPIKRCIDNKTVQTLLDDYGERFKGHTTIVCTHTDETGNLDELAREYKKYAKPYLQVKKQVAESERQMRSSENGSRGLFEQDNLRQAHQSLLNQQLETVVWMRNVAVRQMLHEKKKDYVPAGEPETIYCISNKHYNWLKGYKERSKASEAQLGPEATEVPALRRHALGLASADVWANFERHISHSIVGFIERLHIWASSVRMSGQHVSAESQTQFQQAICETLRHHPTTVAKQAPEILAAPINRRFREICQHAEQYLTKVRRNWPHATIRAFARRDGTWTRKLTGNESWNAKMFKVAEDCINDSWPDFIVAQRDSIESVEVKILEGLDTASDHLTDSINRFNIATGPFERFVAAQRYGVVSLFAEHKKTFDKTMKNTKQLAAKDHRDGYFAEAMLPTYQISKQQSGTGCTDRCVDILKHRVKTPGPDSPFSEATNVTVEAINSATIAQVAKMVQGCSDISNDIFAQFSLIIEQRPKDSPIVADIKHELEIILARADPKMKGILAELKQIERNTARF</sequence>
<dbReference type="Pfam" id="PF24564">
    <property type="entry name" value="DUF7605"/>
    <property type="match status" value="1"/>
</dbReference>
<evidence type="ECO:0000256" key="1">
    <source>
        <dbReference type="SAM" id="MobiDB-lite"/>
    </source>
</evidence>
<evidence type="ECO:0000259" key="2">
    <source>
        <dbReference type="Pfam" id="PF00350"/>
    </source>
</evidence>
<dbReference type="GeneID" id="25362233"/>
<gene>
    <name evidence="4" type="ORF">AUEXF2481DRAFT_1681</name>
</gene>
<dbReference type="PANTHER" id="PTHR36681">
    <property type="entry name" value="NUCLEAR GTPASE, GERMINAL CENTER-ASSOCIATED, TANDEM DUPLICATE 3"/>
    <property type="match status" value="1"/>
</dbReference>
<name>A0A074ZK36_AURSE</name>
<keyword evidence="5" id="KW-1185">Reference proteome</keyword>
<dbReference type="InterPro" id="IPR045063">
    <property type="entry name" value="Dynamin_N"/>
</dbReference>
<dbReference type="EMBL" id="KL584751">
    <property type="protein sequence ID" value="KEQ98851.1"/>
    <property type="molecule type" value="Genomic_DNA"/>
</dbReference>
<dbReference type="InterPro" id="IPR027417">
    <property type="entry name" value="P-loop_NTPase"/>
</dbReference>
<dbReference type="OrthoDB" id="3598281at2759"/>
<feature type="domain" description="Dynamin N-terminal" evidence="2">
    <location>
        <begin position="128"/>
        <end position="391"/>
    </location>
</feature>
<evidence type="ECO:0000259" key="3">
    <source>
        <dbReference type="Pfam" id="PF24564"/>
    </source>
</evidence>
<feature type="domain" description="DUF7605" evidence="3">
    <location>
        <begin position="614"/>
        <end position="791"/>
    </location>
</feature>
<proteinExistence type="predicted"/>
<protein>
    <recommendedName>
        <fullName evidence="6">G domain-containing protein</fullName>
    </recommendedName>
</protein>
<dbReference type="Proteomes" id="UP000030641">
    <property type="component" value="Unassembled WGS sequence"/>
</dbReference>
<feature type="compositionally biased region" description="Acidic residues" evidence="1">
    <location>
        <begin position="34"/>
        <end position="49"/>
    </location>
</feature>
<evidence type="ECO:0008006" key="6">
    <source>
        <dbReference type="Google" id="ProtNLM"/>
    </source>
</evidence>
<feature type="region of interest" description="Disordered" evidence="1">
    <location>
        <begin position="32"/>
        <end position="54"/>
    </location>
</feature>
<accession>A0A074ZK36</accession>
<dbReference type="InterPro" id="IPR056024">
    <property type="entry name" value="DUF7605"/>
</dbReference>
<organism evidence="4 5">
    <name type="scientific">Aureobasidium subglaciale (strain EXF-2481)</name>
    <name type="common">Aureobasidium pullulans var. subglaciale</name>
    <dbReference type="NCBI Taxonomy" id="1043005"/>
    <lineage>
        <taxon>Eukaryota</taxon>
        <taxon>Fungi</taxon>
        <taxon>Dikarya</taxon>
        <taxon>Ascomycota</taxon>
        <taxon>Pezizomycotina</taxon>
        <taxon>Dothideomycetes</taxon>
        <taxon>Dothideomycetidae</taxon>
        <taxon>Dothideales</taxon>
        <taxon>Saccotheciaceae</taxon>
        <taxon>Aureobasidium</taxon>
    </lineage>
</organism>
<dbReference type="STRING" id="1043005.A0A074ZK36"/>
<dbReference type="InParanoid" id="A0A074ZK36"/>
<evidence type="ECO:0000313" key="4">
    <source>
        <dbReference type="EMBL" id="KEQ98851.1"/>
    </source>
</evidence>
<dbReference type="AlphaFoldDB" id="A0A074ZK36"/>
<evidence type="ECO:0000313" key="5">
    <source>
        <dbReference type="Proteomes" id="UP000030641"/>
    </source>
</evidence>
<dbReference type="SUPFAM" id="SSF52540">
    <property type="entry name" value="P-loop containing nucleoside triphosphate hydrolases"/>
    <property type="match status" value="1"/>
</dbReference>
<dbReference type="HOGENOM" id="CLU_010389_1_0_1"/>
<dbReference type="PANTHER" id="PTHR36681:SF3">
    <property type="entry name" value="NUCLEAR GTPASE, GERMINAL CENTER-ASSOCIATED, TANDEM DUPLICATE 3"/>
    <property type="match status" value="1"/>
</dbReference>
<dbReference type="OMA" id="YSAFCRN"/>
<dbReference type="RefSeq" id="XP_013347165.1">
    <property type="nucleotide sequence ID" value="XM_013491711.1"/>
</dbReference>